<dbReference type="AlphaFoldDB" id="A0A1Y3EFS6"/>
<protein>
    <submittedName>
        <fullName evidence="1">Uncharacterized protein</fullName>
    </submittedName>
</protein>
<sequence length="117" mass="13319">MQTCFKSSSSSFNTLTKTHNLDLPEKTLSFALAIDCEHSKMVLRFISLKLQYDSFAFKLLNDTIVQLCALSAFEPCLKIPSEIVNCPCIDYNSQHIYDILIEQKVIDGFRLDGMMEV</sequence>
<gene>
    <name evidence="1" type="ORF">D917_09439</name>
</gene>
<organism evidence="1 2">
    <name type="scientific">Trichinella nativa</name>
    <dbReference type="NCBI Taxonomy" id="6335"/>
    <lineage>
        <taxon>Eukaryota</taxon>
        <taxon>Metazoa</taxon>
        <taxon>Ecdysozoa</taxon>
        <taxon>Nematoda</taxon>
        <taxon>Enoplea</taxon>
        <taxon>Dorylaimia</taxon>
        <taxon>Trichinellida</taxon>
        <taxon>Trichinellidae</taxon>
        <taxon>Trichinella</taxon>
    </lineage>
</organism>
<comment type="caution">
    <text evidence="1">The sequence shown here is derived from an EMBL/GenBank/DDBJ whole genome shotgun (WGS) entry which is preliminary data.</text>
</comment>
<dbReference type="EMBL" id="LVZM01013958">
    <property type="protein sequence ID" value="OUC43891.1"/>
    <property type="molecule type" value="Genomic_DNA"/>
</dbReference>
<reference evidence="1 2" key="1">
    <citation type="submission" date="2015-04" db="EMBL/GenBank/DDBJ databases">
        <title>Draft genome of the roundworm Trichinella nativa.</title>
        <authorList>
            <person name="Mitreva M."/>
        </authorList>
    </citation>
    <scope>NUCLEOTIDE SEQUENCE [LARGE SCALE GENOMIC DNA]</scope>
    <source>
        <strain evidence="1 2">ISS45</strain>
    </source>
</reference>
<proteinExistence type="predicted"/>
<evidence type="ECO:0000313" key="2">
    <source>
        <dbReference type="Proteomes" id="UP000243006"/>
    </source>
</evidence>
<name>A0A1Y3EFS6_9BILA</name>
<accession>A0A1Y3EFS6</accession>
<dbReference type="Proteomes" id="UP000243006">
    <property type="component" value="Unassembled WGS sequence"/>
</dbReference>
<evidence type="ECO:0000313" key="1">
    <source>
        <dbReference type="EMBL" id="OUC43891.1"/>
    </source>
</evidence>